<evidence type="ECO:0000313" key="8">
    <source>
        <dbReference type="Proteomes" id="UP001596528"/>
    </source>
</evidence>
<dbReference type="RefSeq" id="WP_138789669.1">
    <property type="nucleotide sequence ID" value="NZ_JBHTGQ010000020.1"/>
</dbReference>
<keyword evidence="2" id="KW-1003">Cell membrane</keyword>
<dbReference type="Proteomes" id="UP001596528">
    <property type="component" value="Unassembled WGS sequence"/>
</dbReference>
<keyword evidence="3 7" id="KW-0378">Hydrolase</keyword>
<organism evidence="7 8">
    <name type="scientific">Paenibacillus thermoaerophilus</name>
    <dbReference type="NCBI Taxonomy" id="1215385"/>
    <lineage>
        <taxon>Bacteria</taxon>
        <taxon>Bacillati</taxon>
        <taxon>Bacillota</taxon>
        <taxon>Bacilli</taxon>
        <taxon>Bacillales</taxon>
        <taxon>Paenibacillaceae</taxon>
        <taxon>Paenibacillus</taxon>
    </lineage>
</organism>
<dbReference type="PANTHER" id="PTHR43156:SF2">
    <property type="entry name" value="STAGE II SPORULATION PROTEIN E"/>
    <property type="match status" value="1"/>
</dbReference>
<feature type="transmembrane region" description="Helical" evidence="5">
    <location>
        <begin position="51"/>
        <end position="69"/>
    </location>
</feature>
<protein>
    <submittedName>
        <fullName evidence="7">PP2C family protein-serine/threonine phosphatase</fullName>
        <ecNumber evidence="7">3.1.3.16</ecNumber>
    </submittedName>
</protein>
<dbReference type="Gene3D" id="6.10.340.10">
    <property type="match status" value="1"/>
</dbReference>
<sequence length="549" mass="59573">MAGQVETGPLLWRLFAAYAAALGAGSLFLFLNNQLIHGIPPTVQLRFHVPFVLISDAVMAAVLLGMTWARLRIALRESRSVSPGIRAGAFRRLARFPAELFAGMTLLSALFILLFHLAEFRRDNDLTPGGGWGTLIGTILSELSLALMIAVLLYSVARRLLRPFLERTALTETAFAAGRVSLPKQLSAAFSVCYLIAFAASYRYVVAAGSSGSFNPSGLLLLMSAYTLFAGGIFVLFALGIRGELRRLIEALDRLSQAPGDAVQKPIRLASLDEIGRLAESFNVVQRRVVGTYEEVARQLMLAREVQQRLLPGRIPELAHVEFAASCEQCQEVGGDFYEAVRLDERRSAVMIGDVSGKGMSAALLMSAVMTGVRLELPDIRCAGELLTRLNGHVWRAAQGTRYVTMGVALLEAEDGEVRLEYASAGHLSPYLVRGGTAVELPCSSLPLGIDPDRTYGSISCRMRPGESLVLYTDGAVENPDCGGEMPGFERWEEHMARLRTDLPASAQLSLLLEKLCAENQALRDDRTVVLVRCLRPLAAEGGKHAGIA</sequence>
<dbReference type="InterPro" id="IPR001932">
    <property type="entry name" value="PPM-type_phosphatase-like_dom"/>
</dbReference>
<dbReference type="GO" id="GO:0004722">
    <property type="term" value="F:protein serine/threonine phosphatase activity"/>
    <property type="evidence" value="ECO:0007669"/>
    <property type="project" value="UniProtKB-EC"/>
</dbReference>
<feature type="transmembrane region" description="Helical" evidence="5">
    <location>
        <begin position="100"/>
        <end position="118"/>
    </location>
</feature>
<proteinExistence type="predicted"/>
<dbReference type="InterPro" id="IPR036457">
    <property type="entry name" value="PPM-type-like_dom_sf"/>
</dbReference>
<gene>
    <name evidence="7" type="ORF">ACFQWB_09335</name>
</gene>
<feature type="domain" description="HAMP" evidence="6">
    <location>
        <begin position="239"/>
        <end position="294"/>
    </location>
</feature>
<name>A0ABW2V5G4_9BACL</name>
<accession>A0ABW2V5G4</accession>
<dbReference type="InterPro" id="IPR052016">
    <property type="entry name" value="Bact_Sigma-Reg"/>
</dbReference>
<evidence type="ECO:0000256" key="1">
    <source>
        <dbReference type="ARBA" id="ARBA00004236"/>
    </source>
</evidence>
<feature type="transmembrane region" description="Helical" evidence="5">
    <location>
        <begin position="130"/>
        <end position="157"/>
    </location>
</feature>
<dbReference type="EC" id="3.1.3.16" evidence="7"/>
<dbReference type="Pfam" id="PF07228">
    <property type="entry name" value="SpoIIE"/>
    <property type="match status" value="1"/>
</dbReference>
<dbReference type="Gene3D" id="3.60.40.10">
    <property type="entry name" value="PPM-type phosphatase domain"/>
    <property type="match status" value="1"/>
</dbReference>
<feature type="transmembrane region" description="Helical" evidence="5">
    <location>
        <begin position="186"/>
        <end position="205"/>
    </location>
</feature>
<evidence type="ECO:0000313" key="7">
    <source>
        <dbReference type="EMBL" id="MFC7750129.1"/>
    </source>
</evidence>
<comment type="caution">
    <text evidence="7">The sequence shown here is derived from an EMBL/GenBank/DDBJ whole genome shotgun (WGS) entry which is preliminary data.</text>
</comment>
<evidence type="ECO:0000256" key="5">
    <source>
        <dbReference type="SAM" id="Phobius"/>
    </source>
</evidence>
<evidence type="ECO:0000256" key="4">
    <source>
        <dbReference type="ARBA" id="ARBA00023136"/>
    </source>
</evidence>
<feature type="transmembrane region" description="Helical" evidence="5">
    <location>
        <begin position="12"/>
        <end position="31"/>
    </location>
</feature>
<dbReference type="InterPro" id="IPR003660">
    <property type="entry name" value="HAMP_dom"/>
</dbReference>
<dbReference type="PROSITE" id="PS50885">
    <property type="entry name" value="HAMP"/>
    <property type="match status" value="1"/>
</dbReference>
<reference evidence="8" key="1">
    <citation type="journal article" date="2019" name="Int. J. Syst. Evol. Microbiol.">
        <title>The Global Catalogue of Microorganisms (GCM) 10K type strain sequencing project: providing services to taxonomists for standard genome sequencing and annotation.</title>
        <authorList>
            <consortium name="The Broad Institute Genomics Platform"/>
            <consortium name="The Broad Institute Genome Sequencing Center for Infectious Disease"/>
            <person name="Wu L."/>
            <person name="Ma J."/>
        </authorList>
    </citation>
    <scope>NUCLEOTIDE SEQUENCE [LARGE SCALE GENOMIC DNA]</scope>
    <source>
        <strain evidence="8">JCM 18657</strain>
    </source>
</reference>
<comment type="subcellular location">
    <subcellularLocation>
        <location evidence="1">Cell membrane</location>
    </subcellularLocation>
</comment>
<dbReference type="SUPFAM" id="SSF81606">
    <property type="entry name" value="PP2C-like"/>
    <property type="match status" value="1"/>
</dbReference>
<dbReference type="CDD" id="cd06225">
    <property type="entry name" value="HAMP"/>
    <property type="match status" value="1"/>
</dbReference>
<evidence type="ECO:0000259" key="6">
    <source>
        <dbReference type="PROSITE" id="PS50885"/>
    </source>
</evidence>
<dbReference type="SMART" id="SM00331">
    <property type="entry name" value="PP2C_SIG"/>
    <property type="match status" value="1"/>
</dbReference>
<evidence type="ECO:0000256" key="2">
    <source>
        <dbReference type="ARBA" id="ARBA00022475"/>
    </source>
</evidence>
<keyword evidence="5" id="KW-0812">Transmembrane</keyword>
<dbReference type="PANTHER" id="PTHR43156">
    <property type="entry name" value="STAGE II SPORULATION PROTEIN E-RELATED"/>
    <property type="match status" value="1"/>
</dbReference>
<keyword evidence="8" id="KW-1185">Reference proteome</keyword>
<evidence type="ECO:0000256" key="3">
    <source>
        <dbReference type="ARBA" id="ARBA00022801"/>
    </source>
</evidence>
<feature type="transmembrane region" description="Helical" evidence="5">
    <location>
        <begin position="217"/>
        <end position="239"/>
    </location>
</feature>
<keyword evidence="4 5" id="KW-0472">Membrane</keyword>
<dbReference type="EMBL" id="JBHTGQ010000020">
    <property type="protein sequence ID" value="MFC7750129.1"/>
    <property type="molecule type" value="Genomic_DNA"/>
</dbReference>
<keyword evidence="5" id="KW-1133">Transmembrane helix</keyword>